<dbReference type="InterPro" id="IPR020946">
    <property type="entry name" value="Flavin_mOase-like"/>
</dbReference>
<reference evidence="6 7" key="1">
    <citation type="submission" date="2015-01" db="EMBL/GenBank/DDBJ databases">
        <title>The Genome Sequence of Capronia semiimmersa CBS27337.</title>
        <authorList>
            <consortium name="The Broad Institute Genomics Platform"/>
            <person name="Cuomo C."/>
            <person name="de Hoog S."/>
            <person name="Gorbushina A."/>
            <person name="Stielow B."/>
            <person name="Teixiera M."/>
            <person name="Abouelleil A."/>
            <person name="Chapman S.B."/>
            <person name="Priest M."/>
            <person name="Young S.K."/>
            <person name="Wortman J."/>
            <person name="Nusbaum C."/>
            <person name="Birren B."/>
        </authorList>
    </citation>
    <scope>NUCLEOTIDE SEQUENCE [LARGE SCALE GENOMIC DNA]</scope>
    <source>
        <strain evidence="6 7">CBS 27337</strain>
    </source>
</reference>
<accession>A0A0D2E5B8</accession>
<dbReference type="EMBL" id="KN846958">
    <property type="protein sequence ID" value="KIW69502.1"/>
    <property type="molecule type" value="Genomic_DNA"/>
</dbReference>
<evidence type="ECO:0000256" key="1">
    <source>
        <dbReference type="ARBA" id="ARBA00001974"/>
    </source>
</evidence>
<comment type="cofactor">
    <cofactor evidence="1">
        <name>FAD</name>
        <dbReference type="ChEBI" id="CHEBI:57692"/>
    </cofactor>
</comment>
<dbReference type="SUPFAM" id="SSF51905">
    <property type="entry name" value="FAD/NAD(P)-binding domain"/>
    <property type="match status" value="1"/>
</dbReference>
<dbReference type="Gene3D" id="3.50.50.60">
    <property type="entry name" value="FAD/NAD(P)-binding domain"/>
    <property type="match status" value="2"/>
</dbReference>
<evidence type="ECO:0000256" key="3">
    <source>
        <dbReference type="ARBA" id="ARBA00022630"/>
    </source>
</evidence>
<evidence type="ECO:0000256" key="5">
    <source>
        <dbReference type="ARBA" id="ARBA00023002"/>
    </source>
</evidence>
<dbReference type="HOGENOM" id="CLU_006937_6_1_1"/>
<dbReference type="PANTHER" id="PTHR42877:SF12">
    <property type="entry name" value="MONOOXYGENASE"/>
    <property type="match status" value="1"/>
</dbReference>
<dbReference type="PANTHER" id="PTHR42877">
    <property type="entry name" value="L-ORNITHINE N(5)-MONOOXYGENASE-RELATED"/>
    <property type="match status" value="1"/>
</dbReference>
<dbReference type="InterPro" id="IPR051209">
    <property type="entry name" value="FAD-bind_Monooxygenase_sf"/>
</dbReference>
<proteinExistence type="inferred from homology"/>
<keyword evidence="3" id="KW-0285">Flavoprotein</keyword>
<keyword evidence="4" id="KW-0274">FAD</keyword>
<keyword evidence="7" id="KW-1185">Reference proteome</keyword>
<dbReference type="GO" id="GO:0004499">
    <property type="term" value="F:N,N-dimethylaniline monooxygenase activity"/>
    <property type="evidence" value="ECO:0007669"/>
    <property type="project" value="InterPro"/>
</dbReference>
<evidence type="ECO:0000313" key="7">
    <source>
        <dbReference type="Proteomes" id="UP000054266"/>
    </source>
</evidence>
<sequence>MGSIGGVQSISREHGGSYTIEEHPLNEPRHMRVICIGAGASGLNLAYQMPRHLKNVELVCYEKNSEIGGTWLENRYPGVACDIPSHIYQFLWSMNPDWTEFYAAGPEILEYFQETARKFDLLKYMKVDHVVTHAQWYEDEGIWKVKVYNKREDREIEDWCHFLVNGGGFLNHWEWPQIPGLQSFKGTLLHSANWDAEANLEDKAVAVIGNGSSGIQLTTALQPVVHRLSVFIRNPTWISSSYAQQFAGPNGANFRYTAEQKAEFKADPAKFAKYCKEIETDMNGRFTQNLLGTKEQVQAQTDLVQKMLARLGHEYLSADKLIPDFEVGCRRPTPGSGYLEALAQPNTRLVSTPIDSIVENGIRLKTGETIALDAIVCATGFNTSWRPRFPVIGRGGINLADQWEHRPSTYLSFAANNFPNYFVFIGPNSPLTHGSALPSIEHLTKYLLRLIHKLQTQNYKAVEPLAEALEDFTTHADTFMKRTVWSGKCRSWLKGGDKNIPPLTHPGSRLHWFAMLREPRWEDFQWTRTTANRFAYLGNGYCSEDLVPANKAWYLDDPDSGFESIKY</sequence>
<dbReference type="GO" id="GO:0050661">
    <property type="term" value="F:NADP binding"/>
    <property type="evidence" value="ECO:0007669"/>
    <property type="project" value="InterPro"/>
</dbReference>
<dbReference type="Pfam" id="PF00743">
    <property type="entry name" value="FMO-like"/>
    <property type="match status" value="1"/>
</dbReference>
<evidence type="ECO:0000256" key="4">
    <source>
        <dbReference type="ARBA" id="ARBA00022827"/>
    </source>
</evidence>
<dbReference type="InterPro" id="IPR036188">
    <property type="entry name" value="FAD/NAD-bd_sf"/>
</dbReference>
<comment type="similarity">
    <text evidence="2">Belongs to the FAD-binding monooxygenase family.</text>
</comment>
<organism evidence="6 7">
    <name type="scientific">Phialophora macrospora</name>
    <dbReference type="NCBI Taxonomy" id="1851006"/>
    <lineage>
        <taxon>Eukaryota</taxon>
        <taxon>Fungi</taxon>
        <taxon>Dikarya</taxon>
        <taxon>Ascomycota</taxon>
        <taxon>Pezizomycotina</taxon>
        <taxon>Eurotiomycetes</taxon>
        <taxon>Chaetothyriomycetidae</taxon>
        <taxon>Chaetothyriales</taxon>
        <taxon>Herpotrichiellaceae</taxon>
        <taxon>Phialophora</taxon>
    </lineage>
</organism>
<evidence type="ECO:0008006" key="8">
    <source>
        <dbReference type="Google" id="ProtNLM"/>
    </source>
</evidence>
<keyword evidence="5" id="KW-0560">Oxidoreductase</keyword>
<evidence type="ECO:0000256" key="2">
    <source>
        <dbReference type="ARBA" id="ARBA00010139"/>
    </source>
</evidence>
<dbReference type="GO" id="GO:0050660">
    <property type="term" value="F:flavin adenine dinucleotide binding"/>
    <property type="evidence" value="ECO:0007669"/>
    <property type="project" value="InterPro"/>
</dbReference>
<gene>
    <name evidence="6" type="ORF">PV04_05375</name>
</gene>
<name>A0A0D2E5B8_9EURO</name>
<protein>
    <recommendedName>
        <fullName evidence="8">FAD/NAD(P)-binding domain-containing protein</fullName>
    </recommendedName>
</protein>
<evidence type="ECO:0000313" key="6">
    <source>
        <dbReference type="EMBL" id="KIW69502.1"/>
    </source>
</evidence>
<dbReference type="AlphaFoldDB" id="A0A0D2E5B8"/>
<dbReference type="Proteomes" id="UP000054266">
    <property type="component" value="Unassembled WGS sequence"/>
</dbReference>